<evidence type="ECO:0008006" key="4">
    <source>
        <dbReference type="Google" id="ProtNLM"/>
    </source>
</evidence>
<dbReference type="RefSeq" id="XP_016641434.1">
    <property type="nucleotide sequence ID" value="XM_016788910.1"/>
</dbReference>
<dbReference type="PANTHER" id="PTHR36124:SF1">
    <property type="entry name" value="ER-BOUND OXYGENASE MPAB_MPAB'_RUBBER OXYGENASE CATALYTIC DOMAIN-CONTAINING PROTEIN"/>
    <property type="match status" value="1"/>
</dbReference>
<reference evidence="2 3" key="1">
    <citation type="journal article" date="2014" name="Genome Announc.">
        <title>Draft genome sequence of the pathogenic fungus Scedosporium apiospermum.</title>
        <authorList>
            <person name="Vandeputte P."/>
            <person name="Ghamrawi S."/>
            <person name="Rechenmann M."/>
            <person name="Iltis A."/>
            <person name="Giraud S."/>
            <person name="Fleury M."/>
            <person name="Thornton C."/>
            <person name="Delhaes L."/>
            <person name="Meyer W."/>
            <person name="Papon N."/>
            <person name="Bouchara J.P."/>
        </authorList>
    </citation>
    <scope>NUCLEOTIDE SEQUENCE [LARGE SCALE GENOMIC DNA]</scope>
    <source>
        <strain evidence="2 3">IHEM 14462</strain>
    </source>
</reference>
<dbReference type="OrthoDB" id="545169at2759"/>
<dbReference type="AlphaFoldDB" id="A0A084G2S3"/>
<organism evidence="2 3">
    <name type="scientific">Pseudallescheria apiosperma</name>
    <name type="common">Scedosporium apiospermum</name>
    <dbReference type="NCBI Taxonomy" id="563466"/>
    <lineage>
        <taxon>Eukaryota</taxon>
        <taxon>Fungi</taxon>
        <taxon>Dikarya</taxon>
        <taxon>Ascomycota</taxon>
        <taxon>Pezizomycotina</taxon>
        <taxon>Sordariomycetes</taxon>
        <taxon>Hypocreomycetidae</taxon>
        <taxon>Microascales</taxon>
        <taxon>Microascaceae</taxon>
        <taxon>Scedosporium</taxon>
    </lineage>
</organism>
<proteinExistence type="predicted"/>
<dbReference type="KEGG" id="sapo:SAPIO_CDS6947"/>
<keyword evidence="1" id="KW-0472">Membrane</keyword>
<evidence type="ECO:0000313" key="3">
    <source>
        <dbReference type="Proteomes" id="UP000028545"/>
    </source>
</evidence>
<dbReference type="OMA" id="TIMQTEF"/>
<dbReference type="GeneID" id="27726019"/>
<gene>
    <name evidence="2" type="ORF">SAPIO_CDS6947</name>
</gene>
<dbReference type="HOGENOM" id="CLU_039076_0_0_1"/>
<accession>A0A084G2S3</accession>
<dbReference type="InterPro" id="IPR046366">
    <property type="entry name" value="MPAB"/>
</dbReference>
<evidence type="ECO:0000256" key="1">
    <source>
        <dbReference type="SAM" id="Phobius"/>
    </source>
</evidence>
<evidence type="ECO:0000313" key="2">
    <source>
        <dbReference type="EMBL" id="KEZ41635.1"/>
    </source>
</evidence>
<keyword evidence="1" id="KW-0812">Transmembrane</keyword>
<keyword evidence="3" id="KW-1185">Reference proteome</keyword>
<dbReference type="EMBL" id="JOWA01000109">
    <property type="protein sequence ID" value="KEZ41635.1"/>
    <property type="molecule type" value="Genomic_DNA"/>
</dbReference>
<feature type="transmembrane region" description="Helical" evidence="1">
    <location>
        <begin position="23"/>
        <end position="42"/>
    </location>
</feature>
<dbReference type="PANTHER" id="PTHR36124">
    <property type="match status" value="1"/>
</dbReference>
<dbReference type="VEuPathDB" id="FungiDB:SAPIO_CDS6947"/>
<dbReference type="GO" id="GO:0016491">
    <property type="term" value="F:oxidoreductase activity"/>
    <property type="evidence" value="ECO:0007669"/>
    <property type="project" value="InterPro"/>
</dbReference>
<comment type="caution">
    <text evidence="2">The sequence shown here is derived from an EMBL/GenBank/DDBJ whole genome shotgun (WGS) entry which is preliminary data.</text>
</comment>
<dbReference type="Proteomes" id="UP000028545">
    <property type="component" value="Unassembled WGS sequence"/>
</dbReference>
<keyword evidence="1" id="KW-1133">Transmembrane helix</keyword>
<protein>
    <recommendedName>
        <fullName evidence="4">ER-bound oxygenase mpaB/mpaB'/Rubber oxygenase catalytic domain-containing protein</fullName>
    </recommendedName>
</protein>
<name>A0A084G2S3_PSEDA</name>
<sequence length="424" mass="47705">MTDFVALATSYIQRLSQPRENRLVAVTATALAYLAAVHLLRYRRRNQIVRKYGRCGRRTLASMTVEEASEIRKQLANFEFPHAFTTSLFFALFKTYAIPSISKLLLATGQLASNETACKRAADTAALLTEMTNNAPRSDRAVCSVARMNYLHGRYRKAGRISNDDMLYTLSLFALEPSRWIKRFEWREFSEVELCAEGVFWRDAGEAMEISYEVLEQYLDGDDGLAWLRAIEIWSDNYARVNAVPDETNEKVAKGTLDILLFGVPGFAKGAAAQAISSIIDWRTREAMLLSPPTSSQQAMLNGFMALRSFVIKHLFLPRPAWLEFKRVGDDPDPTTGKYNMLLYFSQPWYIKPTFANRWGIGPLFTRLCGGLVPGAAQFRPEGYTIEDVGPVNLEGKGRPEMELEAKKLQARPVVWGGCPVPGQ</sequence>